<gene>
    <name evidence="1" type="ORF">JI750_13240</name>
</gene>
<dbReference type="Proteomes" id="UP000603728">
    <property type="component" value="Unassembled WGS sequence"/>
</dbReference>
<dbReference type="Pfam" id="PF14081">
    <property type="entry name" value="DUF4262"/>
    <property type="match status" value="1"/>
</dbReference>
<name>A0ABS1KEZ5_9FLAO</name>
<comment type="caution">
    <text evidence="1">The sequence shown here is derived from an EMBL/GenBank/DDBJ whole genome shotgun (WGS) entry which is preliminary data.</text>
</comment>
<protein>
    <submittedName>
        <fullName evidence="1">DUF4262 domain-containing protein</fullName>
    </submittedName>
</protein>
<sequence>MSEKHNHNCIDFDDLMNNIKINIEKYGLQVIIIEATDYLPSFAYSIGLWQKYNHPEIICFGLSTSLLHEIINDIAEIVKQQNEKIIEKKNYSNIFEDSRSEFLKVHPENIQDYFGSAINYYGKEDFTALQLVWTDRNDKFPWEKDFENDFLYKQPLLDRNIDFKFNEPKNLTAFTTRQWLDKEKPIIRVVHDEDGDWQFLTDDEISTENIIIVALEQLILKDKTLNKLFDLNYGEEAERKFIGDIWMRNKIEHDNEE</sequence>
<evidence type="ECO:0000313" key="1">
    <source>
        <dbReference type="EMBL" id="MBL0737863.1"/>
    </source>
</evidence>
<reference evidence="1 2" key="1">
    <citation type="submission" date="2021-01" db="EMBL/GenBank/DDBJ databases">
        <title>Genome seq and assembly of Flavobacterium sp. GN10.</title>
        <authorList>
            <person name="Chhetri G."/>
        </authorList>
    </citation>
    <scope>NUCLEOTIDE SEQUENCE [LARGE SCALE GENOMIC DNA]</scope>
    <source>
        <strain evidence="1 2">GN10</strain>
    </source>
</reference>
<dbReference type="InterPro" id="IPR025358">
    <property type="entry name" value="DUF4262"/>
</dbReference>
<dbReference type="EMBL" id="JAERSF010000002">
    <property type="protein sequence ID" value="MBL0737863.1"/>
    <property type="molecule type" value="Genomic_DNA"/>
</dbReference>
<evidence type="ECO:0000313" key="2">
    <source>
        <dbReference type="Proteomes" id="UP000603728"/>
    </source>
</evidence>
<keyword evidence="2" id="KW-1185">Reference proteome</keyword>
<dbReference type="RefSeq" id="WP_202002586.1">
    <property type="nucleotide sequence ID" value="NZ_JAERSF010000002.1"/>
</dbReference>
<organism evidence="1 2">
    <name type="scientific">Flavobacterium tagetis</name>
    <dbReference type="NCBI Taxonomy" id="2801336"/>
    <lineage>
        <taxon>Bacteria</taxon>
        <taxon>Pseudomonadati</taxon>
        <taxon>Bacteroidota</taxon>
        <taxon>Flavobacteriia</taxon>
        <taxon>Flavobacteriales</taxon>
        <taxon>Flavobacteriaceae</taxon>
        <taxon>Flavobacterium</taxon>
    </lineage>
</organism>
<accession>A0ABS1KEZ5</accession>
<proteinExistence type="predicted"/>